<dbReference type="PANTHER" id="PTHR45752:SF171">
    <property type="entry name" value="TMV RESISTANCE PROTEIN N-LIKE"/>
    <property type="match status" value="1"/>
</dbReference>
<comment type="caution">
    <text evidence="4">The sequence shown here is derived from an EMBL/GenBank/DDBJ whole genome shotgun (WGS) entry which is preliminary data.</text>
</comment>
<evidence type="ECO:0000259" key="3">
    <source>
        <dbReference type="Pfam" id="PF20160"/>
    </source>
</evidence>
<feature type="domain" description="C-JID" evidence="3">
    <location>
        <begin position="329"/>
        <end position="484"/>
    </location>
</feature>
<evidence type="ECO:0000313" key="4">
    <source>
        <dbReference type="EMBL" id="KAH7515137.1"/>
    </source>
</evidence>
<evidence type="ECO:0000256" key="1">
    <source>
        <dbReference type="ARBA" id="ARBA00022614"/>
    </source>
</evidence>
<dbReference type="SUPFAM" id="SSF52058">
    <property type="entry name" value="L domain-like"/>
    <property type="match status" value="1"/>
</dbReference>
<dbReference type="AlphaFoldDB" id="A0A978UK06"/>
<evidence type="ECO:0000256" key="2">
    <source>
        <dbReference type="ARBA" id="ARBA00022737"/>
    </source>
</evidence>
<dbReference type="Pfam" id="PF20160">
    <property type="entry name" value="C-JID"/>
    <property type="match status" value="1"/>
</dbReference>
<dbReference type="Gene3D" id="3.80.10.10">
    <property type="entry name" value="Ribonuclease Inhibitor"/>
    <property type="match status" value="2"/>
</dbReference>
<gene>
    <name evidence="4" type="ORF">FEM48_Zijuj11G0164000</name>
</gene>
<keyword evidence="1" id="KW-0433">Leucine-rich repeat</keyword>
<protein>
    <recommendedName>
        <fullName evidence="3">C-JID domain-containing protein</fullName>
    </recommendedName>
</protein>
<evidence type="ECO:0000313" key="5">
    <source>
        <dbReference type="Proteomes" id="UP000813462"/>
    </source>
</evidence>
<proteinExistence type="predicted"/>
<sequence>MECLYKIDLRGTGIEELPESIENIKMLKHLSSKDCKRLKSLPQSIGTLKHLKKLIVHDCPNLQGKFPEIRDVMECLYAIDLRGTGIEELPESIENIKMLKHIRKLSRNRGCYGMLGKFPEIRDVMECLYEIDLRGTGIEELPESIENIKMLKHLSLKDCKRLRSLPQSIGPLKHLEKLIVHDCPNLQGKFPEIRDVMECLYEIDLRGTGIEELPESIENIKMLKHLKLPRLPLGLTTLDINYCERLKSIQQLPSSLLVFEATGCASMKTISSCESAHTHNRPYFGLFRPMFWRFENCLDLDHNTCNHIIADTVYNGFYGACPFVDIVYPGDEIPKWFENASTSDGNSINFQLPLNWFKLENCQVPFVVCIVGVLNNFDDDKRRRIVSLKYNINFKTYTSDGRLHKYIDDGHAESFLQANTRKADHVFIMHNGDMRLDGRKVLGQLIQPHLCFNRRNVDTLQASFSICLMEGAGVDLDIKKCGIHFYDYGGPNVDSTSGECSDQASGYQNTYIYDRSVTSSD</sequence>
<dbReference type="InterPro" id="IPR032675">
    <property type="entry name" value="LRR_dom_sf"/>
</dbReference>
<keyword evidence="2" id="KW-0677">Repeat</keyword>
<organism evidence="4 5">
    <name type="scientific">Ziziphus jujuba var. spinosa</name>
    <dbReference type="NCBI Taxonomy" id="714518"/>
    <lineage>
        <taxon>Eukaryota</taxon>
        <taxon>Viridiplantae</taxon>
        <taxon>Streptophyta</taxon>
        <taxon>Embryophyta</taxon>
        <taxon>Tracheophyta</taxon>
        <taxon>Spermatophyta</taxon>
        <taxon>Magnoliopsida</taxon>
        <taxon>eudicotyledons</taxon>
        <taxon>Gunneridae</taxon>
        <taxon>Pentapetalae</taxon>
        <taxon>rosids</taxon>
        <taxon>fabids</taxon>
        <taxon>Rosales</taxon>
        <taxon>Rhamnaceae</taxon>
        <taxon>Paliureae</taxon>
        <taxon>Ziziphus</taxon>
    </lineage>
</organism>
<dbReference type="InterPro" id="IPR045344">
    <property type="entry name" value="C-JID"/>
</dbReference>
<name>A0A978UK06_ZIZJJ</name>
<accession>A0A978UK06</accession>
<dbReference type="PANTHER" id="PTHR45752">
    <property type="entry name" value="LEUCINE-RICH REPEAT-CONTAINING"/>
    <property type="match status" value="1"/>
</dbReference>
<dbReference type="Proteomes" id="UP000813462">
    <property type="component" value="Unassembled WGS sequence"/>
</dbReference>
<reference evidence="4" key="1">
    <citation type="journal article" date="2021" name="Front. Plant Sci.">
        <title>Chromosome-Scale Genome Assembly for Chinese Sour Jujube and Insights Into Its Genome Evolution and Domestication Signature.</title>
        <authorList>
            <person name="Shen L.-Y."/>
            <person name="Luo H."/>
            <person name="Wang X.-L."/>
            <person name="Wang X.-M."/>
            <person name="Qiu X.-J."/>
            <person name="Liu H."/>
            <person name="Zhou S.-S."/>
            <person name="Jia K.-H."/>
            <person name="Nie S."/>
            <person name="Bao Y.-T."/>
            <person name="Zhang R.-G."/>
            <person name="Yun Q.-Z."/>
            <person name="Chai Y.-H."/>
            <person name="Lu J.-Y."/>
            <person name="Li Y."/>
            <person name="Zhao S.-W."/>
            <person name="Mao J.-F."/>
            <person name="Jia S.-G."/>
            <person name="Mao Y.-M."/>
        </authorList>
    </citation>
    <scope>NUCLEOTIDE SEQUENCE</scope>
    <source>
        <strain evidence="4">AT0</strain>
        <tissue evidence="4">Leaf</tissue>
    </source>
</reference>
<dbReference type="EMBL" id="JAEACU010000011">
    <property type="protein sequence ID" value="KAH7515137.1"/>
    <property type="molecule type" value="Genomic_DNA"/>
</dbReference>
<dbReference type="InterPro" id="IPR050715">
    <property type="entry name" value="LRR-SigEffector_domain"/>
</dbReference>